<dbReference type="PROSITE" id="PS00036">
    <property type="entry name" value="BZIP_BASIC"/>
    <property type="match status" value="1"/>
</dbReference>
<evidence type="ECO:0000256" key="3">
    <source>
        <dbReference type="ARBA" id="ARBA00023125"/>
    </source>
</evidence>
<dbReference type="FunFam" id="1.20.5.170:FF:000010">
    <property type="entry name" value="Cyclic AMP-dependent transcription factor ATF-2"/>
    <property type="match status" value="1"/>
</dbReference>
<keyword evidence="2" id="KW-0805">Transcription regulation</keyword>
<dbReference type="GO" id="GO:0006357">
    <property type="term" value="P:regulation of transcription by RNA polymerase II"/>
    <property type="evidence" value="ECO:0007669"/>
    <property type="project" value="InterPro"/>
</dbReference>
<dbReference type="InterPro" id="IPR000837">
    <property type="entry name" value="AP-1"/>
</dbReference>
<feature type="region of interest" description="Disordered" evidence="7">
    <location>
        <begin position="272"/>
        <end position="312"/>
    </location>
</feature>
<feature type="region of interest" description="Disordered" evidence="7">
    <location>
        <begin position="418"/>
        <end position="439"/>
    </location>
</feature>
<dbReference type="CDD" id="cd14687">
    <property type="entry name" value="bZIP_ATF2"/>
    <property type="match status" value="1"/>
</dbReference>
<dbReference type="SMART" id="SM00338">
    <property type="entry name" value="BRLZ"/>
    <property type="match status" value="1"/>
</dbReference>
<keyword evidence="3" id="KW-0238">DNA-binding</keyword>
<dbReference type="GO" id="GO:0003677">
    <property type="term" value="F:DNA binding"/>
    <property type="evidence" value="ECO:0007669"/>
    <property type="project" value="UniProtKB-KW"/>
</dbReference>
<evidence type="ECO:0000256" key="4">
    <source>
        <dbReference type="ARBA" id="ARBA00023163"/>
    </source>
</evidence>
<dbReference type="InterPro" id="IPR046347">
    <property type="entry name" value="bZIP_sf"/>
</dbReference>
<evidence type="ECO:0000259" key="8">
    <source>
        <dbReference type="PROSITE" id="PS50217"/>
    </source>
</evidence>
<dbReference type="InterPro" id="IPR004827">
    <property type="entry name" value="bZIP"/>
</dbReference>
<feature type="domain" description="BZIP" evidence="8">
    <location>
        <begin position="298"/>
        <end position="361"/>
    </location>
</feature>
<dbReference type="GO" id="GO:0003700">
    <property type="term" value="F:DNA-binding transcription factor activity"/>
    <property type="evidence" value="ECO:0007669"/>
    <property type="project" value="InterPro"/>
</dbReference>
<dbReference type="PANTHER" id="PTHR19304">
    <property type="entry name" value="CYCLIC-AMP RESPONSE ELEMENT BINDING PROTEIN"/>
    <property type="match status" value="1"/>
</dbReference>
<dbReference type="PRINTS" id="PR00042">
    <property type="entry name" value="LEUZIPPRFOS"/>
</dbReference>
<feature type="compositionally biased region" description="Polar residues" evidence="7">
    <location>
        <begin position="137"/>
        <end position="147"/>
    </location>
</feature>
<evidence type="ECO:0000256" key="7">
    <source>
        <dbReference type="SAM" id="MobiDB-lite"/>
    </source>
</evidence>
<keyword evidence="4" id="KW-0804">Transcription</keyword>
<organism evidence="9 10">
    <name type="scientific">Argiope bruennichi</name>
    <name type="common">Wasp spider</name>
    <name type="synonym">Aranea bruennichi</name>
    <dbReference type="NCBI Taxonomy" id="94029"/>
    <lineage>
        <taxon>Eukaryota</taxon>
        <taxon>Metazoa</taxon>
        <taxon>Ecdysozoa</taxon>
        <taxon>Arthropoda</taxon>
        <taxon>Chelicerata</taxon>
        <taxon>Arachnida</taxon>
        <taxon>Araneae</taxon>
        <taxon>Araneomorphae</taxon>
        <taxon>Entelegynae</taxon>
        <taxon>Araneoidea</taxon>
        <taxon>Araneidae</taxon>
        <taxon>Argiope</taxon>
    </lineage>
</organism>
<keyword evidence="5" id="KW-0539">Nucleus</keyword>
<evidence type="ECO:0000256" key="5">
    <source>
        <dbReference type="ARBA" id="ARBA00023242"/>
    </source>
</evidence>
<evidence type="ECO:0000313" key="9">
    <source>
        <dbReference type="EMBL" id="KAF8788856.1"/>
    </source>
</evidence>
<dbReference type="InterPro" id="IPR051027">
    <property type="entry name" value="bZIP_transcription_factors"/>
</dbReference>
<sequence>MSSRKQELSLTLTPTPFKSMFLDETPTPTRFLNALENEIYQELGSDNPFDATFRRANSRGGAHSLNIPESSSLIASLPDSEVLNTPSITLPAEPETPLILKKCFSQKKDDERSCQTTNENTTDTLPFSPEQKDHADVTTQNASDTDLSMEESNFATLDPNRFINKTSATLKINAVKTTVVQTPVITSTGNSTIMKSNGAGVPTAVVVTRPTNIIRNLAPAHLFFKEKQKLKHVLTMNQKTGSKRSSGTKTQLLSKATNEPLIHETLLAELGITPPSSPTELMKLDQGRKRREPVDDPDEKRRRSLERNRAAATRCREKRKQWINALERKADELATTNSHLQHEVAQLRTEVAHLKSMLLAHKDCPVTLQQRMNYESEKDAYTTVHIINTSPEDLQRVPNSSVVSPLNTSEFMEVEINSVQSTSDSSLTSDMSEASFKER</sequence>
<gene>
    <name evidence="9" type="ORF">HNY73_006853</name>
</gene>
<comment type="subcellular location">
    <subcellularLocation>
        <location evidence="1">Nucleus</location>
    </subcellularLocation>
</comment>
<accession>A0A8T0FCK9</accession>
<dbReference type="SUPFAM" id="SSF57959">
    <property type="entry name" value="Leucine zipper domain"/>
    <property type="match status" value="1"/>
</dbReference>
<reference evidence="9" key="2">
    <citation type="submission" date="2020-06" db="EMBL/GenBank/DDBJ databases">
        <authorList>
            <person name="Sheffer M."/>
        </authorList>
    </citation>
    <scope>NUCLEOTIDE SEQUENCE</scope>
</reference>
<protein>
    <submittedName>
        <fullName evidence="9">Cyclic AMP-dependent transcription factor like protein</fullName>
    </submittedName>
</protein>
<proteinExistence type="predicted"/>
<feature type="region of interest" description="Disordered" evidence="7">
    <location>
        <begin position="109"/>
        <end position="147"/>
    </location>
</feature>
<evidence type="ECO:0000256" key="6">
    <source>
        <dbReference type="SAM" id="Coils"/>
    </source>
</evidence>
<feature type="compositionally biased region" description="Basic and acidic residues" evidence="7">
    <location>
        <begin position="282"/>
        <end position="309"/>
    </location>
</feature>
<keyword evidence="10" id="KW-1185">Reference proteome</keyword>
<dbReference type="Pfam" id="PF00170">
    <property type="entry name" value="bZIP_1"/>
    <property type="match status" value="1"/>
</dbReference>
<evidence type="ECO:0000313" key="10">
    <source>
        <dbReference type="Proteomes" id="UP000807504"/>
    </source>
</evidence>
<dbReference type="Proteomes" id="UP000807504">
    <property type="component" value="Unassembled WGS sequence"/>
</dbReference>
<reference evidence="9" key="1">
    <citation type="journal article" date="2020" name="bioRxiv">
        <title>Chromosome-level reference genome of the European wasp spider Argiope bruennichi: a resource for studies on range expansion and evolutionary adaptation.</title>
        <authorList>
            <person name="Sheffer M.M."/>
            <person name="Hoppe A."/>
            <person name="Krehenwinkel H."/>
            <person name="Uhl G."/>
            <person name="Kuss A.W."/>
            <person name="Jensen L."/>
            <person name="Jensen C."/>
            <person name="Gillespie R.G."/>
            <person name="Hoff K.J."/>
            <person name="Prost S."/>
        </authorList>
    </citation>
    <scope>NUCLEOTIDE SEQUENCE</scope>
</reference>
<dbReference type="GO" id="GO:0005634">
    <property type="term" value="C:nucleus"/>
    <property type="evidence" value="ECO:0007669"/>
    <property type="project" value="UniProtKB-SubCell"/>
</dbReference>
<evidence type="ECO:0000256" key="1">
    <source>
        <dbReference type="ARBA" id="ARBA00004123"/>
    </source>
</evidence>
<feature type="coiled-coil region" evidence="6">
    <location>
        <begin position="323"/>
        <end position="357"/>
    </location>
</feature>
<name>A0A8T0FCK9_ARGBR</name>
<dbReference type="EMBL" id="JABXBU010000012">
    <property type="protein sequence ID" value="KAF8788856.1"/>
    <property type="molecule type" value="Genomic_DNA"/>
</dbReference>
<keyword evidence="6" id="KW-0175">Coiled coil</keyword>
<evidence type="ECO:0000256" key="2">
    <source>
        <dbReference type="ARBA" id="ARBA00023015"/>
    </source>
</evidence>
<dbReference type="Gene3D" id="1.20.5.170">
    <property type="match status" value="1"/>
</dbReference>
<feature type="compositionally biased region" description="Polar residues" evidence="7">
    <location>
        <begin position="114"/>
        <end position="125"/>
    </location>
</feature>
<dbReference type="PROSITE" id="PS50217">
    <property type="entry name" value="BZIP"/>
    <property type="match status" value="1"/>
</dbReference>
<comment type="caution">
    <text evidence="9">The sequence shown here is derived from an EMBL/GenBank/DDBJ whole genome shotgun (WGS) entry which is preliminary data.</text>
</comment>
<dbReference type="AlphaFoldDB" id="A0A8T0FCK9"/>